<feature type="transmembrane region" description="Helical" evidence="5">
    <location>
        <begin position="37"/>
        <end position="55"/>
    </location>
</feature>
<dbReference type="EMBL" id="JABCLB010002539">
    <property type="protein sequence ID" value="NMU86987.1"/>
    <property type="molecule type" value="Genomic_DNA"/>
</dbReference>
<dbReference type="GO" id="GO:0016874">
    <property type="term" value="F:ligase activity"/>
    <property type="evidence" value="ECO:0007669"/>
    <property type="project" value="UniProtKB-KW"/>
</dbReference>
<accession>A0A7Y0SPG2</accession>
<dbReference type="GO" id="GO:0016020">
    <property type="term" value="C:membrane"/>
    <property type="evidence" value="ECO:0007669"/>
    <property type="project" value="UniProtKB-SubCell"/>
</dbReference>
<feature type="transmembrane region" description="Helical" evidence="5">
    <location>
        <begin position="12"/>
        <end position="30"/>
    </location>
</feature>
<evidence type="ECO:0000256" key="1">
    <source>
        <dbReference type="ARBA" id="ARBA00004141"/>
    </source>
</evidence>
<feature type="non-terminal residue" evidence="7">
    <location>
        <position position="117"/>
    </location>
</feature>
<evidence type="ECO:0000256" key="4">
    <source>
        <dbReference type="ARBA" id="ARBA00023136"/>
    </source>
</evidence>
<reference evidence="7 8" key="1">
    <citation type="submission" date="2020-04" db="EMBL/GenBank/DDBJ databases">
        <title>Whole-genome sequencing of Vibrio spp. from China reveals different genetic environments of blaCTX-M-14 among diverse lineages.</title>
        <authorList>
            <person name="Zheng Z."/>
            <person name="Ye L."/>
            <person name="Chen S."/>
        </authorList>
    </citation>
    <scope>NUCLEOTIDE SEQUENCE [LARGE SCALE GENOMIC DNA]</scope>
    <source>
        <strain evidence="7 8">Vb0551</strain>
    </source>
</reference>
<evidence type="ECO:0000313" key="7">
    <source>
        <dbReference type="EMBL" id="NMU86987.1"/>
    </source>
</evidence>
<keyword evidence="7" id="KW-0436">Ligase</keyword>
<evidence type="ECO:0000256" key="3">
    <source>
        <dbReference type="ARBA" id="ARBA00022989"/>
    </source>
</evidence>
<name>A0A7Y0SPG2_VIBPH</name>
<organism evidence="7 8">
    <name type="scientific">Vibrio parahaemolyticus</name>
    <dbReference type="NCBI Taxonomy" id="670"/>
    <lineage>
        <taxon>Bacteria</taxon>
        <taxon>Pseudomonadati</taxon>
        <taxon>Pseudomonadota</taxon>
        <taxon>Gammaproteobacteria</taxon>
        <taxon>Vibrionales</taxon>
        <taxon>Vibrionaceae</taxon>
        <taxon>Vibrio</taxon>
    </lineage>
</organism>
<evidence type="ECO:0000259" key="6">
    <source>
        <dbReference type="Pfam" id="PF04932"/>
    </source>
</evidence>
<gene>
    <name evidence="7" type="ORF">HKB16_29495</name>
</gene>
<keyword evidence="2 5" id="KW-0812">Transmembrane</keyword>
<feature type="domain" description="O-antigen ligase-related" evidence="6">
    <location>
        <begin position="5"/>
        <end position="106"/>
    </location>
</feature>
<dbReference type="AlphaFoldDB" id="A0A7Y0SPG2"/>
<protein>
    <submittedName>
        <fullName evidence="7">Ligase</fullName>
    </submittedName>
</protein>
<dbReference type="PANTHER" id="PTHR37422:SF21">
    <property type="entry name" value="EXOQ-LIKE PROTEIN"/>
    <property type="match status" value="1"/>
</dbReference>
<dbReference type="PANTHER" id="PTHR37422">
    <property type="entry name" value="TEICHURONIC ACID BIOSYNTHESIS PROTEIN TUAE"/>
    <property type="match status" value="1"/>
</dbReference>
<dbReference type="InterPro" id="IPR051533">
    <property type="entry name" value="WaaL-like"/>
</dbReference>
<proteinExistence type="predicted"/>
<feature type="non-terminal residue" evidence="7">
    <location>
        <position position="1"/>
    </location>
</feature>
<evidence type="ECO:0000313" key="8">
    <source>
        <dbReference type="Proteomes" id="UP000518904"/>
    </source>
</evidence>
<comment type="subcellular location">
    <subcellularLocation>
        <location evidence="1">Membrane</location>
        <topology evidence="1">Multi-pass membrane protein</topology>
    </subcellularLocation>
</comment>
<comment type="caution">
    <text evidence="7">The sequence shown here is derived from an EMBL/GenBank/DDBJ whole genome shotgun (WGS) entry which is preliminary data.</text>
</comment>
<dbReference type="Pfam" id="PF04932">
    <property type="entry name" value="Wzy_C"/>
    <property type="match status" value="1"/>
</dbReference>
<dbReference type="InterPro" id="IPR007016">
    <property type="entry name" value="O-antigen_ligase-rel_domated"/>
</dbReference>
<sequence length="117" mass="13049">TVPLIVVLASRTGWLATLLGVLLLLPYLYRFGTKIRFWGWLIAVIAGLVLASAMLNNVNPDGDSLAARKANLDSAREYTFPQTLDMLIEKPFTGYGYGNFESAYTLYTARQHLLNHN</sequence>
<keyword evidence="3 5" id="KW-1133">Transmembrane helix</keyword>
<evidence type="ECO:0000256" key="5">
    <source>
        <dbReference type="SAM" id="Phobius"/>
    </source>
</evidence>
<dbReference type="Proteomes" id="UP000518904">
    <property type="component" value="Unassembled WGS sequence"/>
</dbReference>
<evidence type="ECO:0000256" key="2">
    <source>
        <dbReference type="ARBA" id="ARBA00022692"/>
    </source>
</evidence>
<keyword evidence="4 5" id="KW-0472">Membrane</keyword>